<evidence type="ECO:0000313" key="2">
    <source>
        <dbReference type="Proteomes" id="UP000218542"/>
    </source>
</evidence>
<dbReference type="AlphaFoldDB" id="A0A286TY82"/>
<protein>
    <submittedName>
        <fullName evidence="1">Short-chain alcohol dehydrogenase</fullName>
    </submittedName>
</protein>
<dbReference type="EMBL" id="BAOS01000014">
    <property type="protein sequence ID" value="GAX60771.1"/>
    <property type="molecule type" value="Genomic_DNA"/>
</dbReference>
<keyword evidence="2" id="KW-1185">Reference proteome</keyword>
<organism evidence="1 2">
    <name type="scientific">Candidatus Scalindua japonica</name>
    <dbReference type="NCBI Taxonomy" id="1284222"/>
    <lineage>
        <taxon>Bacteria</taxon>
        <taxon>Pseudomonadati</taxon>
        <taxon>Planctomycetota</taxon>
        <taxon>Candidatus Brocadiia</taxon>
        <taxon>Candidatus Brocadiales</taxon>
        <taxon>Candidatus Scalinduaceae</taxon>
        <taxon>Candidatus Scalindua</taxon>
    </lineage>
</organism>
<reference evidence="2" key="1">
    <citation type="journal article" date="2017" name="Environ. Microbiol. Rep.">
        <title>Genetic Diversity of Marine Anaerobic Ammonium-Oxidizing Bacteria as Revealed by Genomic and Proteomic Analyses of 'Candidatus Scalindua japonica'.</title>
        <authorList>
            <person name="Oshiki M."/>
            <person name="Mizuto K."/>
            <person name="Kimura Z."/>
            <person name="Kindaichi T."/>
            <person name="Satoh H."/>
            <person name="Okabe S."/>
        </authorList>
    </citation>
    <scope>NUCLEOTIDE SEQUENCE [LARGE SCALE GENOMIC DNA]</scope>
    <source>
        <strain evidence="2">husup-a2</strain>
    </source>
</reference>
<proteinExistence type="predicted"/>
<comment type="caution">
    <text evidence="1">The sequence shown here is derived from an EMBL/GenBank/DDBJ whole genome shotgun (WGS) entry which is preliminary data.</text>
</comment>
<accession>A0A286TY82</accession>
<gene>
    <name evidence="1" type="ORF">SCALIN_C14_0034</name>
</gene>
<sequence>MAKLIDEFREIIGDQHFLSLLAFLKDIGPDARTHRICVVIASILRFAVKQLPAHCEDGSLSQALLMLDEQPHLAKEQSDEFEMVFGLIDGLCCEAGILNGRESAQGENYSISENAILEYAAWYNMPWEDY</sequence>
<name>A0A286TY82_9BACT</name>
<dbReference type="RefSeq" id="WP_096894168.1">
    <property type="nucleotide sequence ID" value="NZ_BAOS01000014.1"/>
</dbReference>
<dbReference type="Proteomes" id="UP000218542">
    <property type="component" value="Unassembled WGS sequence"/>
</dbReference>
<dbReference type="OrthoDB" id="9342768at2"/>
<evidence type="ECO:0000313" key="1">
    <source>
        <dbReference type="EMBL" id="GAX60771.1"/>
    </source>
</evidence>